<evidence type="ECO:0000256" key="1">
    <source>
        <dbReference type="ARBA" id="ARBA00004651"/>
    </source>
</evidence>
<dbReference type="InterPro" id="IPR011527">
    <property type="entry name" value="ABC1_TM_dom"/>
</dbReference>
<dbReference type="GO" id="GO:0140359">
    <property type="term" value="F:ABC-type transporter activity"/>
    <property type="evidence" value="ECO:0007669"/>
    <property type="project" value="InterPro"/>
</dbReference>
<reference evidence="7 8" key="1">
    <citation type="submission" date="2017-06" db="EMBL/GenBank/DDBJ databases">
        <title>Genome sequencing of cyanobaciteial culture collection at National Institute for Environmental Studies (NIES).</title>
        <authorList>
            <person name="Hirose Y."/>
            <person name="Shimura Y."/>
            <person name="Fujisawa T."/>
            <person name="Nakamura Y."/>
            <person name="Kawachi M."/>
        </authorList>
    </citation>
    <scope>NUCLEOTIDE SEQUENCE [LARGE SCALE GENOMIC DNA]</scope>
    <source>
        <strain evidence="7 8">NIES-23</strain>
    </source>
</reference>
<dbReference type="InterPro" id="IPR036640">
    <property type="entry name" value="ABC1_TM_sf"/>
</dbReference>
<dbReference type="PROSITE" id="PS50929">
    <property type="entry name" value="ABC_TM1F"/>
    <property type="match status" value="1"/>
</dbReference>
<keyword evidence="2 5" id="KW-0812">Transmembrane</keyword>
<comment type="subcellular location">
    <subcellularLocation>
        <location evidence="1">Cell membrane</location>
        <topology evidence="1">Multi-pass membrane protein</topology>
    </subcellularLocation>
</comment>
<dbReference type="GO" id="GO:0005524">
    <property type="term" value="F:ATP binding"/>
    <property type="evidence" value="ECO:0007669"/>
    <property type="project" value="InterPro"/>
</dbReference>
<feature type="domain" description="ABC transmembrane type-1" evidence="6">
    <location>
        <begin position="1"/>
        <end position="108"/>
    </location>
</feature>
<proteinExistence type="predicted"/>
<evidence type="ECO:0000259" key="6">
    <source>
        <dbReference type="PROSITE" id="PS50929"/>
    </source>
</evidence>
<evidence type="ECO:0000313" key="7">
    <source>
        <dbReference type="EMBL" id="BAY72270.1"/>
    </source>
</evidence>
<dbReference type="SUPFAM" id="SSF90123">
    <property type="entry name" value="ABC transporter transmembrane region"/>
    <property type="match status" value="1"/>
</dbReference>
<evidence type="ECO:0000256" key="5">
    <source>
        <dbReference type="SAM" id="Phobius"/>
    </source>
</evidence>
<dbReference type="Proteomes" id="UP000217507">
    <property type="component" value="Chromosome"/>
</dbReference>
<name>A0A1Z4KTC7_ANAVA</name>
<feature type="transmembrane region" description="Helical" evidence="5">
    <location>
        <begin position="22"/>
        <end position="43"/>
    </location>
</feature>
<dbReference type="GO" id="GO:0005886">
    <property type="term" value="C:plasma membrane"/>
    <property type="evidence" value="ECO:0007669"/>
    <property type="project" value="UniProtKB-SubCell"/>
</dbReference>
<accession>A0A1Z4KTC7</accession>
<protein>
    <recommendedName>
        <fullName evidence="6">ABC transmembrane type-1 domain-containing protein</fullName>
    </recommendedName>
</protein>
<dbReference type="Gene3D" id="1.20.1560.10">
    <property type="entry name" value="ABC transporter type 1, transmembrane domain"/>
    <property type="match status" value="1"/>
</dbReference>
<organism evidence="7 8">
    <name type="scientific">Trichormus variabilis NIES-23</name>
    <dbReference type="NCBI Taxonomy" id="1973479"/>
    <lineage>
        <taxon>Bacteria</taxon>
        <taxon>Bacillati</taxon>
        <taxon>Cyanobacteriota</taxon>
        <taxon>Cyanophyceae</taxon>
        <taxon>Nostocales</taxon>
        <taxon>Nostocaceae</taxon>
        <taxon>Trichormus</taxon>
    </lineage>
</organism>
<sequence>MAVDVVVKQQDSIIAQLGIKDIFGQFLIVALLTVITWMLESFFECRYRVLWRNLAQNIQYNLRLNAYSYLQELELAYIEEHSTGAFMSILSDDVNQLERFVDVALTTLSK</sequence>
<evidence type="ECO:0000256" key="4">
    <source>
        <dbReference type="ARBA" id="ARBA00023136"/>
    </source>
</evidence>
<keyword evidence="3 5" id="KW-1133">Transmembrane helix</keyword>
<evidence type="ECO:0000256" key="2">
    <source>
        <dbReference type="ARBA" id="ARBA00022692"/>
    </source>
</evidence>
<dbReference type="AlphaFoldDB" id="A0A1Z4KTC7"/>
<dbReference type="EMBL" id="AP018216">
    <property type="protein sequence ID" value="BAY72270.1"/>
    <property type="molecule type" value="Genomic_DNA"/>
</dbReference>
<dbReference type="Pfam" id="PF00664">
    <property type="entry name" value="ABC_membrane"/>
    <property type="match status" value="1"/>
</dbReference>
<gene>
    <name evidence="7" type="ORF">NIES23_50940</name>
</gene>
<evidence type="ECO:0000256" key="3">
    <source>
        <dbReference type="ARBA" id="ARBA00022989"/>
    </source>
</evidence>
<keyword evidence="4 5" id="KW-0472">Membrane</keyword>
<evidence type="ECO:0000313" key="8">
    <source>
        <dbReference type="Proteomes" id="UP000217507"/>
    </source>
</evidence>